<feature type="signal peptide" evidence="2">
    <location>
        <begin position="1"/>
        <end position="18"/>
    </location>
</feature>
<dbReference type="Pfam" id="PF16173">
    <property type="entry name" value="DUF4874"/>
    <property type="match status" value="1"/>
</dbReference>
<dbReference type="KEGG" id="acan:ACA1_050520"/>
<organism evidence="5 6">
    <name type="scientific">Acanthamoeba castellanii (strain ATCC 30010 / Neff)</name>
    <dbReference type="NCBI Taxonomy" id="1257118"/>
    <lineage>
        <taxon>Eukaryota</taxon>
        <taxon>Amoebozoa</taxon>
        <taxon>Discosea</taxon>
        <taxon>Longamoebia</taxon>
        <taxon>Centramoebida</taxon>
        <taxon>Acanthamoebidae</taxon>
        <taxon>Acanthamoeba</taxon>
    </lineage>
</organism>
<feature type="chain" id="PRO_5003990352" evidence="2">
    <location>
        <begin position="19"/>
        <end position="413"/>
    </location>
</feature>
<evidence type="ECO:0000313" key="6">
    <source>
        <dbReference type="Proteomes" id="UP000011083"/>
    </source>
</evidence>
<feature type="domain" description="DUF4874" evidence="4">
    <location>
        <begin position="38"/>
        <end position="219"/>
    </location>
</feature>
<feature type="compositionally biased region" description="Low complexity" evidence="1">
    <location>
        <begin position="391"/>
        <end position="400"/>
    </location>
</feature>
<evidence type="ECO:0000256" key="2">
    <source>
        <dbReference type="SAM" id="SignalP"/>
    </source>
</evidence>
<evidence type="ECO:0000259" key="3">
    <source>
        <dbReference type="Pfam" id="PF16116"/>
    </source>
</evidence>
<evidence type="ECO:0000259" key="4">
    <source>
        <dbReference type="Pfam" id="PF16173"/>
    </source>
</evidence>
<dbReference type="EMBL" id="KB007928">
    <property type="protein sequence ID" value="ELR19894.1"/>
    <property type="molecule type" value="Genomic_DNA"/>
</dbReference>
<dbReference type="STRING" id="1257118.L8H2X9"/>
<proteinExistence type="predicted"/>
<protein>
    <submittedName>
        <fullName evidence="5">Secreted protein, putative</fullName>
    </submittedName>
</protein>
<feature type="region of interest" description="Disordered" evidence="1">
    <location>
        <begin position="391"/>
        <end position="413"/>
    </location>
</feature>
<evidence type="ECO:0000313" key="5">
    <source>
        <dbReference type="EMBL" id="ELR19894.1"/>
    </source>
</evidence>
<feature type="domain" description="DUF4832" evidence="3">
    <location>
        <begin position="243"/>
        <end position="393"/>
    </location>
</feature>
<name>L8H2X9_ACACF</name>
<feature type="compositionally biased region" description="Basic residues" evidence="1">
    <location>
        <begin position="401"/>
        <end position="413"/>
    </location>
</feature>
<dbReference type="VEuPathDB" id="AmoebaDB:ACA1_050520"/>
<reference evidence="5 6" key="1">
    <citation type="journal article" date="2013" name="Genome Biol.">
        <title>Genome of Acanthamoeba castellanii highlights extensive lateral gene transfer and early evolution of tyrosine kinase signaling.</title>
        <authorList>
            <person name="Clarke M."/>
            <person name="Lohan A.J."/>
            <person name="Liu B."/>
            <person name="Lagkouvardos I."/>
            <person name="Roy S."/>
            <person name="Zafar N."/>
            <person name="Bertelli C."/>
            <person name="Schilde C."/>
            <person name="Kianianmomeni A."/>
            <person name="Burglin T.R."/>
            <person name="Frech C."/>
            <person name="Turcotte B."/>
            <person name="Kopec K.O."/>
            <person name="Synnott J.M."/>
            <person name="Choo C."/>
            <person name="Paponov I."/>
            <person name="Finkler A."/>
            <person name="Soon Heng Tan C."/>
            <person name="Hutchins A.P."/>
            <person name="Weinmeier T."/>
            <person name="Rattei T."/>
            <person name="Chu J.S."/>
            <person name="Gimenez G."/>
            <person name="Irimia M."/>
            <person name="Rigden D.J."/>
            <person name="Fitzpatrick D.A."/>
            <person name="Lorenzo-Morales J."/>
            <person name="Bateman A."/>
            <person name="Chiu C.H."/>
            <person name="Tang P."/>
            <person name="Hegemann P."/>
            <person name="Fromm H."/>
            <person name="Raoult D."/>
            <person name="Greub G."/>
            <person name="Miranda-Saavedra D."/>
            <person name="Chen N."/>
            <person name="Nash P."/>
            <person name="Ginger M.L."/>
            <person name="Horn M."/>
            <person name="Schaap P."/>
            <person name="Caler L."/>
            <person name="Loftus B."/>
        </authorList>
    </citation>
    <scope>NUCLEOTIDE SEQUENCE [LARGE SCALE GENOMIC DNA]</scope>
    <source>
        <strain evidence="5 6">Neff</strain>
    </source>
</reference>
<sequence>MARPTVLVALFLVAICLAATFSDAASVQFVASTSELLNPGRGWYSQADMDVPGGDPLSLDDLVDLRDGAPRQSLLLRNYWLVGNSSLKFNQGAPLPQEFLTTMSNDLEAIREAGMKALLRFGYTHTDPTVEGFVPPYGDASLSVASAHITQLSPIFKANADVIFTIQAGFIGTWGEWYYTDYYGGVGNSSGNAERKTLLDRLLAATSPSTPIAVRTPYYKYQLLNRKTTLSTSEAYSGSNVARLGFHNDCFLSSADDLGTYVDPGFEYPYLGNETKYTTMGGETCAKDTRSSCYAKDGGAALTELARFHWKYLNIGYNELVINTWKSEGCFSNITQRLGYRLLLSPSATHTYTSAVRPGRRFDVSLVIENEGFSAPLHQVTVYLVLTADRPSPSSTPNTTHRTRTAHAHRMGA</sequence>
<gene>
    <name evidence="5" type="ORF">ACA1_050520</name>
</gene>
<dbReference type="Pfam" id="PF16116">
    <property type="entry name" value="DUF4832"/>
    <property type="match status" value="1"/>
</dbReference>
<dbReference type="InterPro" id="IPR032267">
    <property type="entry name" value="DUF4832"/>
</dbReference>
<accession>L8H2X9</accession>
<dbReference type="AlphaFoldDB" id="L8H2X9"/>
<dbReference type="GeneID" id="14920729"/>
<dbReference type="Proteomes" id="UP000011083">
    <property type="component" value="Unassembled WGS sequence"/>
</dbReference>
<dbReference type="RefSeq" id="XP_004341999.1">
    <property type="nucleotide sequence ID" value="XM_004341950.1"/>
</dbReference>
<dbReference type="InterPro" id="IPR032379">
    <property type="entry name" value="DUF4874"/>
</dbReference>
<keyword evidence="6" id="KW-1185">Reference proteome</keyword>
<evidence type="ECO:0000256" key="1">
    <source>
        <dbReference type="SAM" id="MobiDB-lite"/>
    </source>
</evidence>
<keyword evidence="2" id="KW-0732">Signal</keyword>
<dbReference type="OrthoDB" id="6085154at2759"/>